<proteinExistence type="predicted"/>
<dbReference type="Gene3D" id="1.10.10.2830">
    <property type="match status" value="1"/>
</dbReference>
<protein>
    <submittedName>
        <fullName evidence="1">Uncharacterized protein</fullName>
    </submittedName>
</protein>
<evidence type="ECO:0000313" key="2">
    <source>
        <dbReference type="Proteomes" id="UP000241222"/>
    </source>
</evidence>
<gene>
    <name evidence="1" type="ORF">C9I99_21585</name>
</gene>
<name>A0A2T3ITT9_9GAMM</name>
<dbReference type="Proteomes" id="UP000241222">
    <property type="component" value="Unassembled WGS sequence"/>
</dbReference>
<organism evidence="1 2">
    <name type="scientific">Photobacterium lutimaris</name>
    <dbReference type="NCBI Taxonomy" id="388278"/>
    <lineage>
        <taxon>Bacteria</taxon>
        <taxon>Pseudomonadati</taxon>
        <taxon>Pseudomonadota</taxon>
        <taxon>Gammaproteobacteria</taxon>
        <taxon>Vibrionales</taxon>
        <taxon>Vibrionaceae</taxon>
        <taxon>Photobacterium</taxon>
    </lineage>
</organism>
<reference evidence="1 2" key="1">
    <citation type="submission" date="2018-03" db="EMBL/GenBank/DDBJ databases">
        <title>Whole genome sequencing of Histamine producing bacteria.</title>
        <authorList>
            <person name="Butler K."/>
        </authorList>
    </citation>
    <scope>NUCLEOTIDE SEQUENCE [LARGE SCALE GENOMIC DNA]</scope>
    <source>
        <strain evidence="1 2">JCM 13586</strain>
    </source>
</reference>
<keyword evidence="2" id="KW-1185">Reference proteome</keyword>
<dbReference type="AlphaFoldDB" id="A0A2T3ITT9"/>
<evidence type="ECO:0000313" key="1">
    <source>
        <dbReference type="EMBL" id="PSU31779.1"/>
    </source>
</evidence>
<dbReference type="EMBL" id="PYMH01000013">
    <property type="protein sequence ID" value="PSU31779.1"/>
    <property type="molecule type" value="Genomic_DNA"/>
</dbReference>
<sequence length="188" mass="20631">MASNDVSLIEEGGKFAAYLEEHESATIESVAGAYSVSRTHVILALRAHDLNSTLLECFNNPTSLTQEQLARLHKISEACNEAEATSCDLIKSEFKHFIGKVETIHANLINHEIHMHAMFKAKTAHRAKLALIRQRLKLKGELFDATKHAPPMDKVQAVPEDKVNAGVMTKLEAAFEGSKLSSLAKQSG</sequence>
<comment type="caution">
    <text evidence="1">The sequence shown here is derived from an EMBL/GenBank/DDBJ whole genome shotgun (WGS) entry which is preliminary data.</text>
</comment>
<dbReference type="RefSeq" id="WP_107350909.1">
    <property type="nucleotide sequence ID" value="NZ_PYMH01000013.1"/>
</dbReference>
<accession>A0A2T3ITT9</accession>